<feature type="binding site" evidence="12">
    <location>
        <position position="69"/>
    </location>
    <ligand>
        <name>S-adenosyl-L-methionine</name>
        <dbReference type="ChEBI" id="CHEBI:59789"/>
    </ligand>
</feature>
<dbReference type="GO" id="GO:0032259">
    <property type="term" value="P:methylation"/>
    <property type="evidence" value="ECO:0007669"/>
    <property type="project" value="UniProtKB-KW"/>
</dbReference>
<dbReference type="InParanoid" id="A0A3N4L1R4"/>
<keyword evidence="2" id="KW-0489">Methyltransferase</keyword>
<dbReference type="PANTHER" id="PTHR12753">
    <property type="entry name" value="AD-003 - RELATED"/>
    <property type="match status" value="1"/>
</dbReference>
<dbReference type="SUPFAM" id="SSF53335">
    <property type="entry name" value="S-adenosyl-L-methionine-dependent methyltransferases"/>
    <property type="match status" value="1"/>
</dbReference>
<comment type="catalytic activity">
    <reaction evidence="10">
        <text>N-terminal L-alanyl-L-prolyl-L-lysyl-[protein] + 3 S-adenosyl-L-methionine = N-terminal N,N,N-trimethyl-L-alanyl-L-prolyl-L-lysyl-[protein] + 3 S-adenosyl-L-homocysteine + 3 H(+)</text>
        <dbReference type="Rhea" id="RHEA:54712"/>
        <dbReference type="Rhea" id="RHEA-COMP:13785"/>
        <dbReference type="Rhea" id="RHEA-COMP:13971"/>
        <dbReference type="ChEBI" id="CHEBI:15378"/>
        <dbReference type="ChEBI" id="CHEBI:57856"/>
        <dbReference type="ChEBI" id="CHEBI:59789"/>
        <dbReference type="ChEBI" id="CHEBI:138057"/>
        <dbReference type="ChEBI" id="CHEBI:138315"/>
        <dbReference type="EC" id="2.1.1.244"/>
    </reaction>
</comment>
<protein>
    <recommendedName>
        <fullName evidence="6">Alpha N-terminal protein methyltransferase 1</fullName>
        <ecNumber evidence="5">2.1.1.244</ecNumber>
    </recommendedName>
    <alternativeName>
        <fullName evidence="11">Translation associated element 1</fullName>
    </alternativeName>
    <alternativeName>
        <fullName evidence="7">X-Pro-Lys N-terminal protein methyltransferase 1</fullName>
    </alternativeName>
</protein>
<name>A0A3N4L1R4_9PEZI</name>
<evidence type="ECO:0000256" key="9">
    <source>
        <dbReference type="ARBA" id="ARBA00047885"/>
    </source>
</evidence>
<gene>
    <name evidence="13" type="ORF">P167DRAFT_480134</name>
</gene>
<dbReference type="GO" id="GO:0005737">
    <property type="term" value="C:cytoplasm"/>
    <property type="evidence" value="ECO:0007669"/>
    <property type="project" value="TreeGrafter"/>
</dbReference>
<proteinExistence type="inferred from homology"/>
<dbReference type="OrthoDB" id="1298661at2759"/>
<organism evidence="13 14">
    <name type="scientific">Morchella conica CCBAS932</name>
    <dbReference type="NCBI Taxonomy" id="1392247"/>
    <lineage>
        <taxon>Eukaryota</taxon>
        <taxon>Fungi</taxon>
        <taxon>Dikarya</taxon>
        <taxon>Ascomycota</taxon>
        <taxon>Pezizomycotina</taxon>
        <taxon>Pezizomycetes</taxon>
        <taxon>Pezizales</taxon>
        <taxon>Morchellaceae</taxon>
        <taxon>Morchella</taxon>
    </lineage>
</organism>
<accession>A0A3N4L1R4</accession>
<evidence type="ECO:0000256" key="8">
    <source>
        <dbReference type="ARBA" id="ARBA00047306"/>
    </source>
</evidence>
<dbReference type="Pfam" id="PF05891">
    <property type="entry name" value="Methyltransf_PK"/>
    <property type="match status" value="1"/>
</dbReference>
<dbReference type="STRING" id="1392247.A0A3N4L1R4"/>
<dbReference type="EC" id="2.1.1.244" evidence="5"/>
<evidence type="ECO:0000256" key="10">
    <source>
        <dbReference type="ARBA" id="ARBA00048167"/>
    </source>
</evidence>
<dbReference type="PANTHER" id="PTHR12753:SF0">
    <property type="entry name" value="ALPHA N-TERMINAL PROTEIN METHYLTRANSFERASE 1"/>
    <property type="match status" value="1"/>
</dbReference>
<reference evidence="13 14" key="1">
    <citation type="journal article" date="2018" name="Nat. Ecol. Evol.">
        <title>Pezizomycetes genomes reveal the molecular basis of ectomycorrhizal truffle lifestyle.</title>
        <authorList>
            <person name="Murat C."/>
            <person name="Payen T."/>
            <person name="Noel B."/>
            <person name="Kuo A."/>
            <person name="Morin E."/>
            <person name="Chen J."/>
            <person name="Kohler A."/>
            <person name="Krizsan K."/>
            <person name="Balestrini R."/>
            <person name="Da Silva C."/>
            <person name="Montanini B."/>
            <person name="Hainaut M."/>
            <person name="Levati E."/>
            <person name="Barry K.W."/>
            <person name="Belfiori B."/>
            <person name="Cichocki N."/>
            <person name="Clum A."/>
            <person name="Dockter R.B."/>
            <person name="Fauchery L."/>
            <person name="Guy J."/>
            <person name="Iotti M."/>
            <person name="Le Tacon F."/>
            <person name="Lindquist E.A."/>
            <person name="Lipzen A."/>
            <person name="Malagnac F."/>
            <person name="Mello A."/>
            <person name="Molinier V."/>
            <person name="Miyauchi S."/>
            <person name="Poulain J."/>
            <person name="Riccioni C."/>
            <person name="Rubini A."/>
            <person name="Sitrit Y."/>
            <person name="Splivallo R."/>
            <person name="Traeger S."/>
            <person name="Wang M."/>
            <person name="Zifcakova L."/>
            <person name="Wipf D."/>
            <person name="Zambonelli A."/>
            <person name="Paolocci F."/>
            <person name="Nowrousian M."/>
            <person name="Ottonello S."/>
            <person name="Baldrian P."/>
            <person name="Spatafora J.W."/>
            <person name="Henrissat B."/>
            <person name="Nagy L.G."/>
            <person name="Aury J.M."/>
            <person name="Wincker P."/>
            <person name="Grigoriev I.V."/>
            <person name="Bonfante P."/>
            <person name="Martin F.M."/>
        </authorList>
    </citation>
    <scope>NUCLEOTIDE SEQUENCE [LARGE SCALE GENOMIC DNA]</scope>
    <source>
        <strain evidence="13 14">CCBAS932</strain>
    </source>
</reference>
<sequence>MTTAPPPDASIDQAKSIEYWNNVEATPNGMLGGYEYVSRIDIQGSKNFLAKLRLKTASSPEIWKVADCGAGIGRITKLLLTTLNKGKVIVDIIEPVEKFTKEAIEGNNLKDEREDGRVGKIVNMGLEQWDPVKTTEERGEKYYIIWNQWCVGHLSDVQLVAYLMRCKNAVLEGGVIVVKENITETKDDMYDETDSSVTRTDQKFKNLFRQAGLRVVRTEVQKGLPTQLYQVRSYALRAAV</sequence>
<keyword evidence="14" id="KW-1185">Reference proteome</keyword>
<feature type="binding site" evidence="12">
    <location>
        <position position="74"/>
    </location>
    <ligand>
        <name>S-adenosyl-L-methionine</name>
        <dbReference type="ChEBI" id="CHEBI:59789"/>
    </ligand>
</feature>
<dbReference type="PIRSF" id="PIRSF016958">
    <property type="entry name" value="DUF858_MeTrfase_lik"/>
    <property type="match status" value="1"/>
</dbReference>
<dbReference type="InterPro" id="IPR029063">
    <property type="entry name" value="SAM-dependent_MTases_sf"/>
</dbReference>
<dbReference type="Proteomes" id="UP000277580">
    <property type="component" value="Unassembled WGS sequence"/>
</dbReference>
<comment type="similarity">
    <text evidence="1">Belongs to the methyltransferase superfamily. NTM1 family.</text>
</comment>
<feature type="binding site" evidence="12">
    <location>
        <position position="148"/>
    </location>
    <ligand>
        <name>S-adenosyl-L-methionine</name>
        <dbReference type="ChEBI" id="CHEBI:59789"/>
    </ligand>
</feature>
<dbReference type="GO" id="GO:0071885">
    <property type="term" value="F:N-terminal protein N-methyltransferase activity"/>
    <property type="evidence" value="ECO:0007669"/>
    <property type="project" value="UniProtKB-EC"/>
</dbReference>
<evidence type="ECO:0000256" key="1">
    <source>
        <dbReference type="ARBA" id="ARBA00009059"/>
    </source>
</evidence>
<evidence type="ECO:0000256" key="6">
    <source>
        <dbReference type="ARBA" id="ARBA00039449"/>
    </source>
</evidence>
<evidence type="ECO:0000256" key="11">
    <source>
        <dbReference type="ARBA" id="ARBA00082558"/>
    </source>
</evidence>
<keyword evidence="3" id="KW-0808">Transferase</keyword>
<dbReference type="EMBL" id="ML119107">
    <property type="protein sequence ID" value="RPB16750.1"/>
    <property type="molecule type" value="Genomic_DNA"/>
</dbReference>
<evidence type="ECO:0000256" key="5">
    <source>
        <dbReference type="ARBA" id="ARBA00039112"/>
    </source>
</evidence>
<comment type="catalytic activity">
    <reaction evidence="9">
        <text>N-terminal L-prolyl-L-prolyl-L-lysyl-[protein] + 2 S-adenosyl-L-methionine = N-terminal N,N-dimethyl-L-prolyl-L-prolyl-L-lysyl-[protein] + 2 S-adenosyl-L-homocysteine + 2 H(+)</text>
        <dbReference type="Rhea" id="RHEA:54736"/>
        <dbReference type="Rhea" id="RHEA-COMP:13787"/>
        <dbReference type="Rhea" id="RHEA-COMP:13974"/>
        <dbReference type="ChEBI" id="CHEBI:15378"/>
        <dbReference type="ChEBI" id="CHEBI:57856"/>
        <dbReference type="ChEBI" id="CHEBI:59789"/>
        <dbReference type="ChEBI" id="CHEBI:138059"/>
        <dbReference type="ChEBI" id="CHEBI:138318"/>
        <dbReference type="EC" id="2.1.1.244"/>
    </reaction>
</comment>
<dbReference type="Gene3D" id="3.40.50.150">
    <property type="entry name" value="Vaccinia Virus protein VP39"/>
    <property type="match status" value="1"/>
</dbReference>
<dbReference type="CDD" id="cd02440">
    <property type="entry name" value="AdoMet_MTases"/>
    <property type="match status" value="1"/>
</dbReference>
<evidence type="ECO:0000313" key="13">
    <source>
        <dbReference type="EMBL" id="RPB16750.1"/>
    </source>
</evidence>
<evidence type="ECO:0000256" key="4">
    <source>
        <dbReference type="ARBA" id="ARBA00022691"/>
    </source>
</evidence>
<evidence type="ECO:0000256" key="3">
    <source>
        <dbReference type="ARBA" id="ARBA00022679"/>
    </source>
</evidence>
<evidence type="ECO:0000256" key="2">
    <source>
        <dbReference type="ARBA" id="ARBA00022603"/>
    </source>
</evidence>
<comment type="catalytic activity">
    <reaction evidence="8">
        <text>N-terminal L-seryl-L-prolyl-L-lysyl-[protein] + 3 S-adenosyl-L-methionine = N-terminal N,N,N-trimethyl-L-seryl-L-prolyl-L-lysyl-[protein] + 3 S-adenosyl-L-homocysteine + 3 H(+)</text>
        <dbReference type="Rhea" id="RHEA:54724"/>
        <dbReference type="Rhea" id="RHEA-COMP:13789"/>
        <dbReference type="Rhea" id="RHEA-COMP:13973"/>
        <dbReference type="ChEBI" id="CHEBI:15378"/>
        <dbReference type="ChEBI" id="CHEBI:57856"/>
        <dbReference type="ChEBI" id="CHEBI:59789"/>
        <dbReference type="ChEBI" id="CHEBI:138061"/>
        <dbReference type="ChEBI" id="CHEBI:138317"/>
        <dbReference type="EC" id="2.1.1.244"/>
    </reaction>
</comment>
<keyword evidence="4 12" id="KW-0949">S-adenosyl-L-methionine</keyword>
<dbReference type="AlphaFoldDB" id="A0A3N4L1R4"/>
<evidence type="ECO:0000256" key="7">
    <source>
        <dbReference type="ARBA" id="ARBA00043129"/>
    </source>
</evidence>
<evidence type="ECO:0000313" key="14">
    <source>
        <dbReference type="Proteomes" id="UP000277580"/>
    </source>
</evidence>
<dbReference type="FunFam" id="3.40.50.150:FF:000025">
    <property type="entry name" value="N-terminal Xaa-Pro-Lys N-methyltransferase 1"/>
    <property type="match status" value="1"/>
</dbReference>
<evidence type="ECO:0000256" key="12">
    <source>
        <dbReference type="PIRSR" id="PIRSR016958-1"/>
    </source>
</evidence>
<dbReference type="InterPro" id="IPR008576">
    <property type="entry name" value="MeTrfase_NTM1"/>
</dbReference>
<dbReference type="FunCoup" id="A0A3N4L1R4">
    <property type="interactions" value="490"/>
</dbReference>